<organism evidence="3 4">
    <name type="scientific">Lentithecium fluviatile CBS 122367</name>
    <dbReference type="NCBI Taxonomy" id="1168545"/>
    <lineage>
        <taxon>Eukaryota</taxon>
        <taxon>Fungi</taxon>
        <taxon>Dikarya</taxon>
        <taxon>Ascomycota</taxon>
        <taxon>Pezizomycotina</taxon>
        <taxon>Dothideomycetes</taxon>
        <taxon>Pleosporomycetidae</taxon>
        <taxon>Pleosporales</taxon>
        <taxon>Massarineae</taxon>
        <taxon>Lentitheciaceae</taxon>
        <taxon>Lentithecium</taxon>
    </lineage>
</organism>
<dbReference type="Pfam" id="PF11374">
    <property type="entry name" value="DUF3176"/>
    <property type="match status" value="1"/>
</dbReference>
<evidence type="ECO:0000256" key="1">
    <source>
        <dbReference type="SAM" id="MobiDB-lite"/>
    </source>
</evidence>
<dbReference type="InterPro" id="IPR021514">
    <property type="entry name" value="DUF3176"/>
</dbReference>
<feature type="transmembrane region" description="Helical" evidence="2">
    <location>
        <begin position="75"/>
        <end position="97"/>
    </location>
</feature>
<name>A0A6G1IJI1_9PLEO</name>
<feature type="transmembrane region" description="Helical" evidence="2">
    <location>
        <begin position="173"/>
        <end position="191"/>
    </location>
</feature>
<dbReference type="EMBL" id="MU005613">
    <property type="protein sequence ID" value="KAF2678295.1"/>
    <property type="molecule type" value="Genomic_DNA"/>
</dbReference>
<keyword evidence="2" id="KW-1133">Transmembrane helix</keyword>
<evidence type="ECO:0000313" key="4">
    <source>
        <dbReference type="Proteomes" id="UP000799291"/>
    </source>
</evidence>
<evidence type="ECO:0000313" key="3">
    <source>
        <dbReference type="EMBL" id="KAF2678295.1"/>
    </source>
</evidence>
<feature type="transmembrane region" description="Helical" evidence="2">
    <location>
        <begin position="582"/>
        <end position="602"/>
    </location>
</feature>
<feature type="region of interest" description="Disordered" evidence="1">
    <location>
        <begin position="1"/>
        <end position="34"/>
    </location>
</feature>
<keyword evidence="2" id="KW-0472">Membrane</keyword>
<keyword evidence="4" id="KW-1185">Reference proteome</keyword>
<evidence type="ECO:0000256" key="2">
    <source>
        <dbReference type="SAM" id="Phobius"/>
    </source>
</evidence>
<dbReference type="AlphaFoldDB" id="A0A6G1IJI1"/>
<evidence type="ECO:0008006" key="5">
    <source>
        <dbReference type="Google" id="ProtNLM"/>
    </source>
</evidence>
<gene>
    <name evidence="3" type="ORF">K458DRAFT_140294</name>
</gene>
<dbReference type="PANTHER" id="PTHR35394:SF5">
    <property type="entry name" value="DUF3176 DOMAIN-CONTAINING PROTEIN"/>
    <property type="match status" value="1"/>
</dbReference>
<dbReference type="OrthoDB" id="5242705at2759"/>
<reference evidence="3" key="1">
    <citation type="journal article" date="2020" name="Stud. Mycol.">
        <title>101 Dothideomycetes genomes: a test case for predicting lifestyles and emergence of pathogens.</title>
        <authorList>
            <person name="Haridas S."/>
            <person name="Albert R."/>
            <person name="Binder M."/>
            <person name="Bloem J."/>
            <person name="Labutti K."/>
            <person name="Salamov A."/>
            <person name="Andreopoulos B."/>
            <person name="Baker S."/>
            <person name="Barry K."/>
            <person name="Bills G."/>
            <person name="Bluhm B."/>
            <person name="Cannon C."/>
            <person name="Castanera R."/>
            <person name="Culley D."/>
            <person name="Daum C."/>
            <person name="Ezra D."/>
            <person name="Gonzalez J."/>
            <person name="Henrissat B."/>
            <person name="Kuo A."/>
            <person name="Liang C."/>
            <person name="Lipzen A."/>
            <person name="Lutzoni F."/>
            <person name="Magnuson J."/>
            <person name="Mondo S."/>
            <person name="Nolan M."/>
            <person name="Ohm R."/>
            <person name="Pangilinan J."/>
            <person name="Park H.-J."/>
            <person name="Ramirez L."/>
            <person name="Alfaro M."/>
            <person name="Sun H."/>
            <person name="Tritt A."/>
            <person name="Yoshinaga Y."/>
            <person name="Zwiers L.-H."/>
            <person name="Turgeon B."/>
            <person name="Goodwin S."/>
            <person name="Spatafora J."/>
            <person name="Crous P."/>
            <person name="Grigoriev I."/>
        </authorList>
    </citation>
    <scope>NUCLEOTIDE SEQUENCE</scope>
    <source>
        <strain evidence="3">CBS 122367</strain>
    </source>
</reference>
<keyword evidence="2" id="KW-0812">Transmembrane</keyword>
<feature type="transmembrane region" description="Helical" evidence="2">
    <location>
        <begin position="103"/>
        <end position="123"/>
    </location>
</feature>
<proteinExistence type="predicted"/>
<dbReference type="PANTHER" id="PTHR35394">
    <property type="entry name" value="DUF3176 DOMAIN-CONTAINING PROTEIN"/>
    <property type="match status" value="1"/>
</dbReference>
<sequence length="688" mass="76767">MGNMSIAPARPPRTCVPDTLNRDKPSGEPRASSPLTRYFETEDGDRSLDITQRLERKLAQLNASNNVFKRWIYEIITWTISALCMGGIIFILLYLSNRSLNKWPVGLTIFTVLTKIASAALILPTSEALGQLKWSWFNGKKSKEIWDFEIFDKASRGAWGSILLLFRTKGRSLAALGAILTVLLIANDTFFQQVVDLPERWVLQGSPSSIAKLQWYNSENSEETRGGYATIQNEQSLRPTALNFFYSNGTQPNVIGNGTSPQIPVSCPTSNCTWPAYESLGVCSKCVSITQLLTFACTSTKADWIGNITGSLLYDEIPEVSVCGYFLNASDLSPVLLSGYSTSTVNFDHGTAPIGEALLMRNLPLITLSRERLFNGSINFRDIRNSLANIIITSAANGAESVYRNETPIAQECVLYFCVKRLRSSYYWATYEEEVISTFTNSTPGTFPWRAYKVESAQVNGTDVYYDEDIIIKPVESGSGTYGMSRDTYANIYNIFDDIFPSFVTVDNKTAEHTFRNRVVVKGGPIHRRLSFNPWMAPNNVTHHLDRLATAFTNALRSTASREMVYGTAFSMETYVHVQWEWLIFPFALLILTLVFLVATMIKTAKGSGEEDPGIWKTSAMPTLIYGLPSPMQKQFTSSSTWSSGPDKSKNLKVRLHPKRGWRVSGQPCTPDTPVIAMRVDQAPPGWI</sequence>
<accession>A0A6G1IJI1</accession>
<dbReference type="Proteomes" id="UP000799291">
    <property type="component" value="Unassembled WGS sequence"/>
</dbReference>
<protein>
    <recommendedName>
        <fullName evidence="5">DUF3176 domain containing protein</fullName>
    </recommendedName>
</protein>